<sequence length="181" mass="19509">MNQKSVLIHMSDLDQGLSLEVSIDSSYNATLEIKRGDVLASISSPLDVNKYRIMHSITVHSIGESGLELYVDDNTPVTLPGAFNLVLPIELSGNQNLFVGGNEIPEYSFNGCLKEVALYDSLLNLGLGTFVATGDSAVGSEGIEHDMCGFHPYNGLINGGARTLPHPFDFQQAVRLSTIPK</sequence>
<evidence type="ECO:0000313" key="3">
    <source>
        <dbReference type="EMBL" id="KAI6660715.1"/>
    </source>
</evidence>
<dbReference type="InterPro" id="IPR001791">
    <property type="entry name" value="Laminin_G"/>
</dbReference>
<evidence type="ECO:0000313" key="4">
    <source>
        <dbReference type="Proteomes" id="UP001165289"/>
    </source>
</evidence>
<protein>
    <recommendedName>
        <fullName evidence="2">Laminin G domain-containing protein</fullName>
    </recommendedName>
</protein>
<dbReference type="AlphaFoldDB" id="A0AAV7KIZ8"/>
<name>A0AAV7KIZ8_9METZ</name>
<dbReference type="Proteomes" id="UP001165289">
    <property type="component" value="Unassembled WGS sequence"/>
</dbReference>
<dbReference type="InterPro" id="IPR013320">
    <property type="entry name" value="ConA-like_dom_sf"/>
</dbReference>
<comment type="caution">
    <text evidence="1">Lacks conserved residue(s) required for the propagation of feature annotation.</text>
</comment>
<evidence type="ECO:0000256" key="1">
    <source>
        <dbReference type="PROSITE-ProRule" id="PRU00122"/>
    </source>
</evidence>
<feature type="domain" description="Laminin G" evidence="2">
    <location>
        <begin position="1"/>
        <end position="148"/>
    </location>
</feature>
<organism evidence="3 4">
    <name type="scientific">Oopsacas minuta</name>
    <dbReference type="NCBI Taxonomy" id="111878"/>
    <lineage>
        <taxon>Eukaryota</taxon>
        <taxon>Metazoa</taxon>
        <taxon>Porifera</taxon>
        <taxon>Hexactinellida</taxon>
        <taxon>Hexasterophora</taxon>
        <taxon>Lyssacinosida</taxon>
        <taxon>Leucopsacidae</taxon>
        <taxon>Oopsacas</taxon>
    </lineage>
</organism>
<reference evidence="3 4" key="1">
    <citation type="journal article" date="2023" name="BMC Biol.">
        <title>The compact genome of the sponge Oopsacas minuta (Hexactinellida) is lacking key metazoan core genes.</title>
        <authorList>
            <person name="Santini S."/>
            <person name="Schenkelaars Q."/>
            <person name="Jourda C."/>
            <person name="Duchesne M."/>
            <person name="Belahbib H."/>
            <person name="Rocher C."/>
            <person name="Selva M."/>
            <person name="Riesgo A."/>
            <person name="Vervoort M."/>
            <person name="Leys S.P."/>
            <person name="Kodjabachian L."/>
            <person name="Le Bivic A."/>
            <person name="Borchiellini C."/>
            <person name="Claverie J.M."/>
            <person name="Renard E."/>
        </authorList>
    </citation>
    <scope>NUCLEOTIDE SEQUENCE [LARGE SCALE GENOMIC DNA]</scope>
    <source>
        <strain evidence="3">SPO-2</strain>
    </source>
</reference>
<gene>
    <name evidence="3" type="ORF">LOD99_10296</name>
</gene>
<dbReference type="Gene3D" id="2.60.120.200">
    <property type="match status" value="1"/>
</dbReference>
<evidence type="ECO:0000259" key="2">
    <source>
        <dbReference type="PROSITE" id="PS50025"/>
    </source>
</evidence>
<accession>A0AAV7KIZ8</accession>
<dbReference type="EMBL" id="JAKMXF010000027">
    <property type="protein sequence ID" value="KAI6660715.1"/>
    <property type="molecule type" value="Genomic_DNA"/>
</dbReference>
<comment type="caution">
    <text evidence="3">The sequence shown here is derived from an EMBL/GenBank/DDBJ whole genome shotgun (WGS) entry which is preliminary data.</text>
</comment>
<dbReference type="PROSITE" id="PS50025">
    <property type="entry name" value="LAM_G_DOMAIN"/>
    <property type="match status" value="1"/>
</dbReference>
<proteinExistence type="predicted"/>
<dbReference type="SUPFAM" id="SSF49899">
    <property type="entry name" value="Concanavalin A-like lectins/glucanases"/>
    <property type="match status" value="1"/>
</dbReference>
<keyword evidence="4" id="KW-1185">Reference proteome</keyword>